<accession>A0A4S8F215</accession>
<dbReference type="OrthoDB" id="6647625at2"/>
<reference evidence="1 2" key="1">
    <citation type="journal article" date="2015" name="Antonie Van Leeuwenhoek">
        <title>Lampropedia puyangensis sp. nov., isolated from symptomatic bark of Populus ? euramericana canker and emended description of Lampropedia hyalina (Ehrenberg 1832) Lee et al. 2004.</title>
        <authorList>
            <person name="Li Y."/>
            <person name="Wang T."/>
            <person name="Piao C.G."/>
            <person name="Wang L.F."/>
            <person name="Tian G.Z."/>
            <person name="Zhu T.H."/>
            <person name="Guo M.W."/>
        </authorList>
    </citation>
    <scope>NUCLEOTIDE SEQUENCE [LARGE SCALE GENOMIC DNA]</scope>
    <source>
        <strain evidence="1 2">2-bin</strain>
    </source>
</reference>
<dbReference type="AlphaFoldDB" id="A0A4S8F215"/>
<dbReference type="EMBL" id="STFG01000009">
    <property type="protein sequence ID" value="THU00999.1"/>
    <property type="molecule type" value="Genomic_DNA"/>
</dbReference>
<proteinExistence type="predicted"/>
<protein>
    <submittedName>
        <fullName evidence="1">Uncharacterized protein</fullName>
    </submittedName>
</protein>
<evidence type="ECO:0000313" key="2">
    <source>
        <dbReference type="Proteomes" id="UP000308917"/>
    </source>
</evidence>
<organism evidence="1 2">
    <name type="scientific">Lampropedia puyangensis</name>
    <dbReference type="NCBI Taxonomy" id="1330072"/>
    <lineage>
        <taxon>Bacteria</taxon>
        <taxon>Pseudomonadati</taxon>
        <taxon>Pseudomonadota</taxon>
        <taxon>Betaproteobacteria</taxon>
        <taxon>Burkholderiales</taxon>
        <taxon>Comamonadaceae</taxon>
        <taxon>Lampropedia</taxon>
    </lineage>
</organism>
<gene>
    <name evidence="1" type="ORF">E9531_09420</name>
</gene>
<comment type="caution">
    <text evidence="1">The sequence shown here is derived from an EMBL/GenBank/DDBJ whole genome shotgun (WGS) entry which is preliminary data.</text>
</comment>
<dbReference type="Proteomes" id="UP000308917">
    <property type="component" value="Unassembled WGS sequence"/>
</dbReference>
<dbReference type="RefSeq" id="WP_136573518.1">
    <property type="nucleotide sequence ID" value="NZ_STFG01000009.1"/>
</dbReference>
<evidence type="ECO:0000313" key="1">
    <source>
        <dbReference type="EMBL" id="THU00999.1"/>
    </source>
</evidence>
<keyword evidence="2" id="KW-1185">Reference proteome</keyword>
<sequence length="210" mass="23602">MSRLEHNTTPAGSVLDQAWQARQRLRQLSRRVMAQPRHTTTHRKRLEAAMGIAGDEPLQGCLVDLFHAIEPRHATPLFEQACDMASAQLQPHVAQAFLQQFAQGDAIESIHVLATRWSVLVQPSAAVPARMRRASGDESRRLAQRVLAALQEGGQTAELVEQEFLAHCLACHDRLAFMLARREWLRNHPELNPQWQAVALKLEQEAMSST</sequence>
<name>A0A4S8F215_9BURK</name>